<organism evidence="2 3">
    <name type="scientific">Caerostris extrusa</name>
    <name type="common">Bark spider</name>
    <name type="synonym">Caerostris bankana</name>
    <dbReference type="NCBI Taxonomy" id="172846"/>
    <lineage>
        <taxon>Eukaryota</taxon>
        <taxon>Metazoa</taxon>
        <taxon>Ecdysozoa</taxon>
        <taxon>Arthropoda</taxon>
        <taxon>Chelicerata</taxon>
        <taxon>Arachnida</taxon>
        <taxon>Araneae</taxon>
        <taxon>Araneomorphae</taxon>
        <taxon>Entelegynae</taxon>
        <taxon>Araneoidea</taxon>
        <taxon>Araneidae</taxon>
        <taxon>Caerostris</taxon>
    </lineage>
</organism>
<feature type="region of interest" description="Disordered" evidence="1">
    <location>
        <begin position="11"/>
        <end position="71"/>
    </location>
</feature>
<dbReference type="Proteomes" id="UP001054945">
    <property type="component" value="Unassembled WGS sequence"/>
</dbReference>
<feature type="compositionally biased region" description="Basic and acidic residues" evidence="1">
    <location>
        <begin position="58"/>
        <end position="69"/>
    </location>
</feature>
<accession>A0AAV4X7E6</accession>
<protein>
    <submittedName>
        <fullName evidence="2">Uncharacterized protein</fullName>
    </submittedName>
</protein>
<proteinExistence type="predicted"/>
<keyword evidence="3" id="KW-1185">Reference proteome</keyword>
<evidence type="ECO:0000313" key="2">
    <source>
        <dbReference type="EMBL" id="GIY91182.1"/>
    </source>
</evidence>
<evidence type="ECO:0000313" key="3">
    <source>
        <dbReference type="Proteomes" id="UP001054945"/>
    </source>
</evidence>
<name>A0AAV4X7E6_CAEEX</name>
<reference evidence="2 3" key="1">
    <citation type="submission" date="2021-06" db="EMBL/GenBank/DDBJ databases">
        <title>Caerostris extrusa draft genome.</title>
        <authorList>
            <person name="Kono N."/>
            <person name="Arakawa K."/>
        </authorList>
    </citation>
    <scope>NUCLEOTIDE SEQUENCE [LARGE SCALE GENOMIC DNA]</scope>
</reference>
<sequence>MSYFSCPALQGGGWVGDKKRPLSPGSEVRAEADRRRKKLPEGGAPLAGGGGRKSFAARQDRERPPEHAQFRFRSRGSFSSAFCGSG</sequence>
<evidence type="ECO:0000256" key="1">
    <source>
        <dbReference type="SAM" id="MobiDB-lite"/>
    </source>
</evidence>
<dbReference type="EMBL" id="BPLR01017389">
    <property type="protein sequence ID" value="GIY91182.1"/>
    <property type="molecule type" value="Genomic_DNA"/>
</dbReference>
<comment type="caution">
    <text evidence="2">The sequence shown here is derived from an EMBL/GenBank/DDBJ whole genome shotgun (WGS) entry which is preliminary data.</text>
</comment>
<gene>
    <name evidence="2" type="ORF">CEXT_472721</name>
</gene>
<dbReference type="AlphaFoldDB" id="A0AAV4X7E6"/>